<organism evidence="1 2">
    <name type="scientific">Neophaeococcomyces mojaviensis</name>
    <dbReference type="NCBI Taxonomy" id="3383035"/>
    <lineage>
        <taxon>Eukaryota</taxon>
        <taxon>Fungi</taxon>
        <taxon>Dikarya</taxon>
        <taxon>Ascomycota</taxon>
        <taxon>Pezizomycotina</taxon>
        <taxon>Eurotiomycetes</taxon>
        <taxon>Chaetothyriomycetidae</taxon>
        <taxon>Chaetothyriales</taxon>
        <taxon>Chaetothyriales incertae sedis</taxon>
        <taxon>Neophaeococcomyces</taxon>
    </lineage>
</organism>
<protein>
    <submittedName>
        <fullName evidence="1">Uncharacterized protein</fullName>
    </submittedName>
</protein>
<keyword evidence="2" id="KW-1185">Reference proteome</keyword>
<comment type="caution">
    <text evidence="1">The sequence shown here is derived from an EMBL/GenBank/DDBJ whole genome shotgun (WGS) entry which is preliminary data.</text>
</comment>
<gene>
    <name evidence="1" type="ORF">H2198_003498</name>
</gene>
<proteinExistence type="predicted"/>
<evidence type="ECO:0000313" key="1">
    <source>
        <dbReference type="EMBL" id="KAJ9658752.1"/>
    </source>
</evidence>
<accession>A0ACC3ABK5</accession>
<reference evidence="1" key="1">
    <citation type="submission" date="2022-10" db="EMBL/GenBank/DDBJ databases">
        <title>Culturing micro-colonial fungi from biological soil crusts in the Mojave desert and describing Neophaeococcomyces mojavensis, and introducing the new genera and species Taxawa tesnikishii.</title>
        <authorList>
            <person name="Kurbessoian T."/>
            <person name="Stajich J.E."/>
        </authorList>
    </citation>
    <scope>NUCLEOTIDE SEQUENCE</scope>
    <source>
        <strain evidence="1">JES_112</strain>
    </source>
</reference>
<sequence length="351" mass="39115">MEGLVPSPPAKRQKLAYHHKHRIQHKAPVVPGEPALLPQELLDKLLVDSIKSICEEQAYKHDVTEPGIESVALEALRSATDEFVHNLCQKVRRSMLAARRSVPIAPDFDSAFYALDLPLPDDQLPAYETKPPINRPLLPTPPPDDEFHNTHELPQSFLGSELSRQKDLKSFSFNTSSLPPLPSAHTYKDTAVFVQRETDPKRIRELATEEGKLGEQALRKLAGAVKLEAALSTEPETRTIRDRRPPRLRRDPVLTEEAMFEETMRDLLKQEPGDFELGPIVSSEKQYRMPDEGRVKRRPVATSPAFAPGSGSNAADALASGKYNLLPPPMSKPKPSGARRATDDMDLVLEL</sequence>
<name>A0ACC3ABK5_9EURO</name>
<dbReference type="EMBL" id="JAPDRQ010000047">
    <property type="protein sequence ID" value="KAJ9658752.1"/>
    <property type="molecule type" value="Genomic_DNA"/>
</dbReference>
<dbReference type="Proteomes" id="UP001172386">
    <property type="component" value="Unassembled WGS sequence"/>
</dbReference>
<evidence type="ECO:0000313" key="2">
    <source>
        <dbReference type="Proteomes" id="UP001172386"/>
    </source>
</evidence>